<dbReference type="Proteomes" id="UP000324222">
    <property type="component" value="Unassembled WGS sequence"/>
</dbReference>
<name>A0A5B7GVM6_PORTR</name>
<accession>A0A5B7GVM6</accession>
<evidence type="ECO:0000256" key="1">
    <source>
        <dbReference type="SAM" id="Phobius"/>
    </source>
</evidence>
<feature type="transmembrane region" description="Helical" evidence="1">
    <location>
        <begin position="6"/>
        <end position="31"/>
    </location>
</feature>
<protein>
    <submittedName>
        <fullName evidence="2">Uncharacterized protein</fullName>
    </submittedName>
</protein>
<keyword evidence="1" id="KW-0472">Membrane</keyword>
<keyword evidence="3" id="KW-1185">Reference proteome</keyword>
<dbReference type="EMBL" id="VSRR010018802">
    <property type="protein sequence ID" value="MPC61696.1"/>
    <property type="molecule type" value="Genomic_DNA"/>
</dbReference>
<organism evidence="2 3">
    <name type="scientific">Portunus trituberculatus</name>
    <name type="common">Swimming crab</name>
    <name type="synonym">Neptunus trituberculatus</name>
    <dbReference type="NCBI Taxonomy" id="210409"/>
    <lineage>
        <taxon>Eukaryota</taxon>
        <taxon>Metazoa</taxon>
        <taxon>Ecdysozoa</taxon>
        <taxon>Arthropoda</taxon>
        <taxon>Crustacea</taxon>
        <taxon>Multicrustacea</taxon>
        <taxon>Malacostraca</taxon>
        <taxon>Eumalacostraca</taxon>
        <taxon>Eucarida</taxon>
        <taxon>Decapoda</taxon>
        <taxon>Pleocyemata</taxon>
        <taxon>Brachyura</taxon>
        <taxon>Eubrachyura</taxon>
        <taxon>Portunoidea</taxon>
        <taxon>Portunidae</taxon>
        <taxon>Portuninae</taxon>
        <taxon>Portunus</taxon>
    </lineage>
</organism>
<dbReference type="AlphaFoldDB" id="A0A5B7GVM6"/>
<reference evidence="2 3" key="1">
    <citation type="submission" date="2019-05" db="EMBL/GenBank/DDBJ databases">
        <title>Another draft genome of Portunus trituberculatus and its Hox gene families provides insights of decapod evolution.</title>
        <authorList>
            <person name="Jeong J.-H."/>
            <person name="Song I."/>
            <person name="Kim S."/>
            <person name="Choi T."/>
            <person name="Kim D."/>
            <person name="Ryu S."/>
            <person name="Kim W."/>
        </authorList>
    </citation>
    <scope>NUCLEOTIDE SEQUENCE [LARGE SCALE GENOMIC DNA]</scope>
    <source>
        <tissue evidence="2">Muscle</tissue>
    </source>
</reference>
<evidence type="ECO:0000313" key="2">
    <source>
        <dbReference type="EMBL" id="MPC61696.1"/>
    </source>
</evidence>
<proteinExistence type="predicted"/>
<comment type="caution">
    <text evidence="2">The sequence shown here is derived from an EMBL/GenBank/DDBJ whole genome shotgun (WGS) entry which is preliminary data.</text>
</comment>
<keyword evidence="1" id="KW-0812">Transmembrane</keyword>
<evidence type="ECO:0000313" key="3">
    <source>
        <dbReference type="Proteomes" id="UP000324222"/>
    </source>
</evidence>
<sequence>MHSLQPITIFLVLRGMAGMMKALVVVVMMALPRLELTRAECAVDPLVKDDSKQEQENLLQTLSPIIGQR</sequence>
<gene>
    <name evidence="2" type="ORF">E2C01_055771</name>
</gene>
<keyword evidence="1" id="KW-1133">Transmembrane helix</keyword>
<dbReference type="OrthoDB" id="29460at2759"/>